<evidence type="ECO:0000313" key="3">
    <source>
        <dbReference type="Proteomes" id="UP000223606"/>
    </source>
</evidence>
<keyword evidence="2" id="KW-0808">Transferase</keyword>
<evidence type="ECO:0000259" key="1">
    <source>
        <dbReference type="Pfam" id="PF01636"/>
    </source>
</evidence>
<dbReference type="PANTHER" id="PTHR43883">
    <property type="entry name" value="SLR0207 PROTEIN"/>
    <property type="match status" value="1"/>
</dbReference>
<dbReference type="InterPro" id="IPR011009">
    <property type="entry name" value="Kinase-like_dom_sf"/>
</dbReference>
<dbReference type="Gene3D" id="3.90.1200.10">
    <property type="match status" value="1"/>
</dbReference>
<organism evidence="2 3">
    <name type="scientific">Hartmannibacter diazotrophicus</name>
    <dbReference type="NCBI Taxonomy" id="1482074"/>
    <lineage>
        <taxon>Bacteria</taxon>
        <taxon>Pseudomonadati</taxon>
        <taxon>Pseudomonadota</taxon>
        <taxon>Alphaproteobacteria</taxon>
        <taxon>Hyphomicrobiales</taxon>
        <taxon>Pleomorphomonadaceae</taxon>
        <taxon>Hartmannibacter</taxon>
    </lineage>
</organism>
<dbReference type="SUPFAM" id="SSF56112">
    <property type="entry name" value="Protein kinase-like (PK-like)"/>
    <property type="match status" value="1"/>
</dbReference>
<reference evidence="3" key="1">
    <citation type="submission" date="2017-09" db="EMBL/GenBank/DDBJ databases">
        <title>Genome sequence of Nannocystis excedens DSM 71.</title>
        <authorList>
            <person name="Blom J."/>
        </authorList>
    </citation>
    <scope>NUCLEOTIDE SEQUENCE [LARGE SCALE GENOMIC DNA]</scope>
    <source>
        <strain evidence="3">type strain: E19</strain>
    </source>
</reference>
<keyword evidence="2" id="KW-0418">Kinase</keyword>
<accession>A0A2C9D7K5</accession>
<proteinExistence type="predicted"/>
<dbReference type="InterPro" id="IPR027417">
    <property type="entry name" value="P-loop_NTPase"/>
</dbReference>
<dbReference type="Gene3D" id="3.40.50.300">
    <property type="entry name" value="P-loop containing nucleotide triphosphate hydrolases"/>
    <property type="match status" value="1"/>
</dbReference>
<dbReference type="Pfam" id="PF01636">
    <property type="entry name" value="APH"/>
    <property type="match status" value="1"/>
</dbReference>
<protein>
    <submittedName>
        <fullName evidence="2">2-phosphoglycerate kinase</fullName>
    </submittedName>
</protein>
<dbReference type="KEGG" id="hdi:HDIA_2190"/>
<dbReference type="AlphaFoldDB" id="A0A2C9D7K5"/>
<gene>
    <name evidence="2" type="ORF">HDIA_2190</name>
</gene>
<evidence type="ECO:0000313" key="2">
    <source>
        <dbReference type="EMBL" id="SON55731.1"/>
    </source>
</evidence>
<dbReference type="EMBL" id="LT960614">
    <property type="protein sequence ID" value="SON55731.1"/>
    <property type="molecule type" value="Genomic_DNA"/>
</dbReference>
<dbReference type="GO" id="GO:0016301">
    <property type="term" value="F:kinase activity"/>
    <property type="evidence" value="ECO:0007669"/>
    <property type="project" value="UniProtKB-KW"/>
</dbReference>
<dbReference type="Proteomes" id="UP000223606">
    <property type="component" value="Chromosome 1"/>
</dbReference>
<dbReference type="InterPro" id="IPR002575">
    <property type="entry name" value="Aminoglycoside_PTrfase"/>
</dbReference>
<dbReference type="Pfam" id="PF13671">
    <property type="entry name" value="AAA_33"/>
    <property type="match status" value="1"/>
</dbReference>
<dbReference type="RefSeq" id="WP_099556199.1">
    <property type="nucleotide sequence ID" value="NZ_LT960614.1"/>
</dbReference>
<dbReference type="OrthoDB" id="9810277at2"/>
<dbReference type="PANTHER" id="PTHR43883:SF1">
    <property type="entry name" value="GLUCONOKINASE"/>
    <property type="match status" value="1"/>
</dbReference>
<dbReference type="SUPFAM" id="SSF52540">
    <property type="entry name" value="P-loop containing nucleoside triphosphate hydrolases"/>
    <property type="match status" value="1"/>
</dbReference>
<sequence>MIVEDQSPVIAFLMSDKAHGAYSPAEKIETHISIIVLAGERVFKVKRAVKLPYADFSTPEKRLDVCRKEVERNGKTAPGLYLGAIRITREPDGTLVFDGTGDLVDAVVEMRRFDQKNLFDRMAAEGRLTPRLIDELGDEIANFHDTAPLGGDGGAANIAGVLDINKAGFATSHVFSDAELADFHARFRKAHARHAALMDQRGQGGRIRVCHGDLHLRNICLLDGKPRLFDCIEFNDQIATVDVLYDLAYLLMDLWHRDLPGLANRLLNRYLDRTGDDDGLPLVGFFMALRAAVRAHVTATQAEEGAGDVPALTAMARDYYDLARTLLQEAPPHVVAIGGLSGSGKSTVAEAVAPFVGSPPGARILESDCIRKAMFDVAAETKLPPEAYEPEVSRKVYETITAGAVGIAAAGTSVVANAVYDRPELRAAIEGAVKAVNIPFAGFWLDASPDLLRERVGARVKGASDADVKVLEGQLTHDLGVMEWTRLDAAEPVGKLAAEIRAANEV</sequence>
<keyword evidence="3" id="KW-1185">Reference proteome</keyword>
<feature type="domain" description="Aminoglycoside phosphotransferase" evidence="1">
    <location>
        <begin position="122"/>
        <end position="274"/>
    </location>
</feature>
<name>A0A2C9D7K5_9HYPH</name>
<dbReference type="InterPro" id="IPR052732">
    <property type="entry name" value="Cell-binding_unc_protein"/>
</dbReference>